<name>A0A1Q5TXP9_9EURO</name>
<comment type="caution">
    <text evidence="8">The sequence shown here is derived from an EMBL/GenBank/DDBJ whole genome shotgun (WGS) entry which is preliminary data.</text>
</comment>
<protein>
    <submittedName>
        <fullName evidence="8">Lactose permease</fullName>
    </submittedName>
</protein>
<keyword evidence="9" id="KW-1185">Reference proteome</keyword>
<dbReference type="SUPFAM" id="SSF103473">
    <property type="entry name" value="MFS general substrate transporter"/>
    <property type="match status" value="1"/>
</dbReference>
<evidence type="ECO:0000313" key="9">
    <source>
        <dbReference type="Proteomes" id="UP000186955"/>
    </source>
</evidence>
<dbReference type="Proteomes" id="UP000186955">
    <property type="component" value="Unassembled WGS sequence"/>
</dbReference>
<feature type="transmembrane region" description="Helical" evidence="6">
    <location>
        <begin position="52"/>
        <end position="70"/>
    </location>
</feature>
<feature type="transmembrane region" description="Helical" evidence="6">
    <location>
        <begin position="145"/>
        <end position="167"/>
    </location>
</feature>
<dbReference type="Gene3D" id="1.20.1250.20">
    <property type="entry name" value="MFS general substrate transporter like domains"/>
    <property type="match status" value="1"/>
</dbReference>
<keyword evidence="3 6" id="KW-0812">Transmembrane</keyword>
<dbReference type="PANTHER" id="PTHR48022">
    <property type="entry name" value="PLASTIDIC GLUCOSE TRANSPORTER 4"/>
    <property type="match status" value="1"/>
</dbReference>
<evidence type="ECO:0000313" key="8">
    <source>
        <dbReference type="EMBL" id="OKP04969.1"/>
    </source>
</evidence>
<evidence type="ECO:0000256" key="4">
    <source>
        <dbReference type="ARBA" id="ARBA00022989"/>
    </source>
</evidence>
<keyword evidence="4 6" id="KW-1133">Transmembrane helix</keyword>
<feature type="transmembrane region" description="Helical" evidence="6">
    <location>
        <begin position="90"/>
        <end position="110"/>
    </location>
</feature>
<dbReference type="InterPro" id="IPR036259">
    <property type="entry name" value="MFS_trans_sf"/>
</dbReference>
<dbReference type="PANTHER" id="PTHR48022:SF70">
    <property type="entry name" value="MONOSACCHARIDE TRANSPORTER, PUTATIVE (AFU_ORTHOLOGUE AFUA_5G14540)-RELATED"/>
    <property type="match status" value="1"/>
</dbReference>
<dbReference type="Pfam" id="PF00083">
    <property type="entry name" value="Sugar_tr"/>
    <property type="match status" value="1"/>
</dbReference>
<evidence type="ECO:0000256" key="6">
    <source>
        <dbReference type="SAM" id="Phobius"/>
    </source>
</evidence>
<evidence type="ECO:0000256" key="1">
    <source>
        <dbReference type="ARBA" id="ARBA00004141"/>
    </source>
</evidence>
<dbReference type="EMBL" id="MNBE01000607">
    <property type="protein sequence ID" value="OKP04969.1"/>
    <property type="molecule type" value="Genomic_DNA"/>
</dbReference>
<sequence>MTTEPRPTLVRFEGGRDGVECNEKDLQQTSDAIQLAEAVESTKCSPWTASMFRLYGCLMITYLCGCLNGYDGSLMGGLNATTTYRDFFHITGLVFAIYNIGSIPAVILSGPVTDISGRRKGMFTRAAIIIIGTCIQAPATSHRKFLAGQFILGFGVSFCCVSAPYYLAEMAHPAWRGTLTALYNCTWYIGSIVTS</sequence>
<dbReference type="InterPro" id="IPR005828">
    <property type="entry name" value="MFS_sugar_transport-like"/>
</dbReference>
<evidence type="ECO:0000256" key="3">
    <source>
        <dbReference type="ARBA" id="ARBA00022692"/>
    </source>
</evidence>
<proteinExistence type="inferred from homology"/>
<comment type="subcellular location">
    <subcellularLocation>
        <location evidence="1">Membrane</location>
        <topology evidence="1">Multi-pass membrane protein</topology>
    </subcellularLocation>
</comment>
<dbReference type="AlphaFoldDB" id="A0A1Q5TXP9"/>
<dbReference type="InterPro" id="IPR020846">
    <property type="entry name" value="MFS_dom"/>
</dbReference>
<keyword evidence="5 6" id="KW-0472">Membrane</keyword>
<evidence type="ECO:0000256" key="2">
    <source>
        <dbReference type="ARBA" id="ARBA00010992"/>
    </source>
</evidence>
<feature type="domain" description="Major facilitator superfamily (MFS) profile" evidence="7">
    <location>
        <begin position="49"/>
        <end position="195"/>
    </location>
</feature>
<reference evidence="8 9" key="1">
    <citation type="submission" date="2016-10" db="EMBL/GenBank/DDBJ databases">
        <title>Genome sequence of the ascomycete fungus Penicillium subrubescens.</title>
        <authorList>
            <person name="De Vries R.P."/>
            <person name="Peng M."/>
            <person name="Dilokpimol A."/>
            <person name="Hilden K."/>
            <person name="Makela M.R."/>
            <person name="Grigoriev I."/>
            <person name="Riley R."/>
            <person name="Granchi Z."/>
        </authorList>
    </citation>
    <scope>NUCLEOTIDE SEQUENCE [LARGE SCALE GENOMIC DNA]</scope>
    <source>
        <strain evidence="8 9">CBS 132785</strain>
    </source>
</reference>
<evidence type="ECO:0000259" key="7">
    <source>
        <dbReference type="PROSITE" id="PS50850"/>
    </source>
</evidence>
<feature type="transmembrane region" description="Helical" evidence="6">
    <location>
        <begin position="122"/>
        <end position="139"/>
    </location>
</feature>
<gene>
    <name evidence="8" type="ORF">PENSUB_6714</name>
</gene>
<comment type="similarity">
    <text evidence="2">Belongs to the major facilitator superfamily. Sugar transporter (TC 2.A.1.1) family.</text>
</comment>
<dbReference type="GO" id="GO:0016020">
    <property type="term" value="C:membrane"/>
    <property type="evidence" value="ECO:0007669"/>
    <property type="project" value="UniProtKB-SubCell"/>
</dbReference>
<accession>A0A1Q5TXP9</accession>
<dbReference type="GO" id="GO:0005351">
    <property type="term" value="F:carbohydrate:proton symporter activity"/>
    <property type="evidence" value="ECO:0007669"/>
    <property type="project" value="TreeGrafter"/>
</dbReference>
<organism evidence="8 9">
    <name type="scientific">Penicillium subrubescens</name>
    <dbReference type="NCBI Taxonomy" id="1316194"/>
    <lineage>
        <taxon>Eukaryota</taxon>
        <taxon>Fungi</taxon>
        <taxon>Dikarya</taxon>
        <taxon>Ascomycota</taxon>
        <taxon>Pezizomycotina</taxon>
        <taxon>Eurotiomycetes</taxon>
        <taxon>Eurotiomycetidae</taxon>
        <taxon>Eurotiales</taxon>
        <taxon>Aspergillaceae</taxon>
        <taxon>Penicillium</taxon>
    </lineage>
</organism>
<dbReference type="PROSITE" id="PS50850">
    <property type="entry name" value="MFS"/>
    <property type="match status" value="1"/>
</dbReference>
<evidence type="ECO:0000256" key="5">
    <source>
        <dbReference type="ARBA" id="ARBA00023136"/>
    </source>
</evidence>
<dbReference type="InterPro" id="IPR050360">
    <property type="entry name" value="MFS_Sugar_Transporters"/>
</dbReference>